<dbReference type="PROSITE" id="PS51729">
    <property type="entry name" value="GNAT_YJDJ"/>
    <property type="match status" value="1"/>
</dbReference>
<dbReference type="EMBL" id="JACHBQ010000001">
    <property type="protein sequence ID" value="MBB5643385.1"/>
    <property type="molecule type" value="Genomic_DNA"/>
</dbReference>
<reference evidence="3 5" key="2">
    <citation type="submission" date="2020-08" db="EMBL/GenBank/DDBJ databases">
        <title>Sequencing the genomes of 1000 actinobacteria strains.</title>
        <authorList>
            <person name="Klenk H.-P."/>
        </authorList>
    </citation>
    <scope>NUCLEOTIDE SEQUENCE [LARGE SCALE GENOMIC DNA]</scope>
    <source>
        <strain evidence="3 5">DSM 21065</strain>
    </source>
</reference>
<dbReference type="PANTHER" id="PTHR31435:SF10">
    <property type="entry name" value="BSR4717 PROTEIN"/>
    <property type="match status" value="1"/>
</dbReference>
<feature type="domain" description="N-acetyltransferase" evidence="1">
    <location>
        <begin position="10"/>
        <end position="97"/>
    </location>
</feature>
<dbReference type="InterPro" id="IPR016181">
    <property type="entry name" value="Acyl_CoA_acyltransferase"/>
</dbReference>
<dbReference type="EMBL" id="JPXF01000115">
    <property type="protein sequence ID" value="KGJ71927.1"/>
    <property type="molecule type" value="Genomic_DNA"/>
</dbReference>
<protein>
    <recommendedName>
        <fullName evidence="1">N-acetyltransferase domain-containing protein</fullName>
    </recommendedName>
</protein>
<dbReference type="InterPro" id="IPR045057">
    <property type="entry name" value="Gcn5-rel_NAT"/>
</dbReference>
<dbReference type="Proteomes" id="UP000029864">
    <property type="component" value="Unassembled WGS sequence"/>
</dbReference>
<dbReference type="AlphaFoldDB" id="A0A099J317"/>
<dbReference type="Proteomes" id="UP000561726">
    <property type="component" value="Unassembled WGS sequence"/>
</dbReference>
<dbReference type="OrthoDB" id="5405911at2"/>
<dbReference type="eggNOG" id="COG2388">
    <property type="taxonomic scope" value="Bacteria"/>
</dbReference>
<proteinExistence type="predicted"/>
<dbReference type="RefSeq" id="WP_035839676.1">
    <property type="nucleotide sequence ID" value="NZ_JACHBQ010000001.1"/>
</dbReference>
<organism evidence="2 4">
    <name type="scientific">Cryobacterium roopkundense</name>
    <dbReference type="NCBI Taxonomy" id="1001240"/>
    <lineage>
        <taxon>Bacteria</taxon>
        <taxon>Bacillati</taxon>
        <taxon>Actinomycetota</taxon>
        <taxon>Actinomycetes</taxon>
        <taxon>Micrococcales</taxon>
        <taxon>Microbacteriaceae</taxon>
        <taxon>Cryobacterium</taxon>
    </lineage>
</organism>
<gene>
    <name evidence="3" type="ORF">BJ997_003933</name>
    <name evidence="2" type="ORF">GY21_18880</name>
</gene>
<reference evidence="2 4" key="1">
    <citation type="submission" date="2014-08" db="EMBL/GenBank/DDBJ databases">
        <authorList>
            <person name="Sisinthy S."/>
        </authorList>
    </citation>
    <scope>NUCLEOTIDE SEQUENCE [LARGE SCALE GENOMIC DNA]</scope>
    <source>
        <strain evidence="2 4">RuG17</strain>
    </source>
</reference>
<dbReference type="InterPro" id="IPR031165">
    <property type="entry name" value="GNAT_YJDJ"/>
</dbReference>
<evidence type="ECO:0000313" key="3">
    <source>
        <dbReference type="EMBL" id="MBB5643385.1"/>
    </source>
</evidence>
<dbReference type="STRING" id="1001240.GY21_18880"/>
<evidence type="ECO:0000313" key="5">
    <source>
        <dbReference type="Proteomes" id="UP000561726"/>
    </source>
</evidence>
<comment type="caution">
    <text evidence="2">The sequence shown here is derived from an EMBL/GenBank/DDBJ whole genome shotgun (WGS) entry which is preliminary data.</text>
</comment>
<accession>A0A099J317</accession>
<sequence>MTDDLIPEVRHDEARRRYSLVIGDDTVGIADYVLTPREVRFTHTEIDPRRRRQGLAGILIEHALTDFCTNSRLTVVPQCPYVARWIDDHAEYQDLLTRGR</sequence>
<name>A0A099J317_9MICO</name>
<evidence type="ECO:0000313" key="4">
    <source>
        <dbReference type="Proteomes" id="UP000029864"/>
    </source>
</evidence>
<evidence type="ECO:0000259" key="1">
    <source>
        <dbReference type="PROSITE" id="PS51729"/>
    </source>
</evidence>
<evidence type="ECO:0000313" key="2">
    <source>
        <dbReference type="EMBL" id="KGJ71927.1"/>
    </source>
</evidence>
<dbReference type="Gene3D" id="3.40.630.30">
    <property type="match status" value="1"/>
</dbReference>
<keyword evidence="4" id="KW-1185">Reference proteome</keyword>
<dbReference type="SUPFAM" id="SSF55729">
    <property type="entry name" value="Acyl-CoA N-acyltransferases (Nat)"/>
    <property type="match status" value="1"/>
</dbReference>
<dbReference type="PANTHER" id="PTHR31435">
    <property type="entry name" value="PROTEIN NATD1"/>
    <property type="match status" value="1"/>
</dbReference>
<dbReference type="Pfam" id="PF14542">
    <property type="entry name" value="Acetyltransf_CG"/>
    <property type="match status" value="1"/>
</dbReference>